<evidence type="ECO:0000313" key="2">
    <source>
        <dbReference type="EMBL" id="OGE75961.1"/>
    </source>
</evidence>
<reference evidence="2 3" key="1">
    <citation type="journal article" date="2016" name="Nat. Commun.">
        <title>Thousands of microbial genomes shed light on interconnected biogeochemical processes in an aquifer system.</title>
        <authorList>
            <person name="Anantharaman K."/>
            <person name="Brown C.T."/>
            <person name="Hug L.A."/>
            <person name="Sharon I."/>
            <person name="Castelle C.J."/>
            <person name="Probst A.J."/>
            <person name="Thomas B.C."/>
            <person name="Singh A."/>
            <person name="Wilkins M.J."/>
            <person name="Karaoz U."/>
            <person name="Brodie E.L."/>
            <person name="Williams K.H."/>
            <person name="Hubbard S.S."/>
            <person name="Banfield J.F."/>
        </authorList>
    </citation>
    <scope>NUCLEOTIDE SEQUENCE [LARGE SCALE GENOMIC DNA]</scope>
</reference>
<dbReference type="EMBL" id="MFEG01000021">
    <property type="protein sequence ID" value="OGE75961.1"/>
    <property type="molecule type" value="Genomic_DNA"/>
</dbReference>
<sequence length="97" mass="11210">MNLKKPKIRIKLRLPVALSVIFLIIIILEVFTLFKTFYLDFRSSAQLPEIVVSEEYSINPVAYKTAQEWISVHESYSLPAYTLQGGGRGRENPFLEY</sequence>
<comment type="caution">
    <text evidence="2">The sequence shown here is derived from an EMBL/GenBank/DDBJ whole genome shotgun (WGS) entry which is preliminary data.</text>
</comment>
<keyword evidence="1" id="KW-0812">Transmembrane</keyword>
<evidence type="ECO:0000313" key="3">
    <source>
        <dbReference type="Proteomes" id="UP000176547"/>
    </source>
</evidence>
<protein>
    <submittedName>
        <fullName evidence="2">Uncharacterized protein</fullName>
    </submittedName>
</protein>
<evidence type="ECO:0000256" key="1">
    <source>
        <dbReference type="SAM" id="Phobius"/>
    </source>
</evidence>
<name>A0A1F5NE41_9BACT</name>
<accession>A0A1F5NE41</accession>
<dbReference type="Proteomes" id="UP000176547">
    <property type="component" value="Unassembled WGS sequence"/>
</dbReference>
<keyword evidence="1" id="KW-1133">Transmembrane helix</keyword>
<gene>
    <name evidence="2" type="ORF">A3K06_01120</name>
</gene>
<organism evidence="2 3">
    <name type="scientific">Candidatus Doudnabacteria bacterium RIFCSPHIGHO2_01_52_17</name>
    <dbReference type="NCBI Taxonomy" id="1817820"/>
    <lineage>
        <taxon>Bacteria</taxon>
        <taxon>Candidatus Doudnaibacteriota</taxon>
    </lineage>
</organism>
<keyword evidence="1" id="KW-0472">Membrane</keyword>
<proteinExistence type="predicted"/>
<feature type="transmembrane region" description="Helical" evidence="1">
    <location>
        <begin position="12"/>
        <end position="34"/>
    </location>
</feature>
<dbReference type="AlphaFoldDB" id="A0A1F5NE41"/>